<dbReference type="Proteomes" id="UP000184088">
    <property type="component" value="Unassembled WGS sequence"/>
</dbReference>
<evidence type="ECO:0000313" key="2">
    <source>
        <dbReference type="Proteomes" id="UP000184088"/>
    </source>
</evidence>
<accession>A0A1M4SKT0</accession>
<evidence type="ECO:0000313" key="1">
    <source>
        <dbReference type="EMBL" id="SHE32816.1"/>
    </source>
</evidence>
<proteinExistence type="predicted"/>
<dbReference type="EMBL" id="FQVH01000001">
    <property type="protein sequence ID" value="SHE32816.1"/>
    <property type="molecule type" value="Genomic_DNA"/>
</dbReference>
<keyword evidence="2" id="KW-1185">Reference proteome</keyword>
<dbReference type="AlphaFoldDB" id="A0A1M4SKT0"/>
<organism evidence="1 2">
    <name type="scientific">Caldanaerobius fijiensis DSM 17918</name>
    <dbReference type="NCBI Taxonomy" id="1121256"/>
    <lineage>
        <taxon>Bacteria</taxon>
        <taxon>Bacillati</taxon>
        <taxon>Bacillota</taxon>
        <taxon>Clostridia</taxon>
        <taxon>Thermoanaerobacterales</taxon>
        <taxon>Thermoanaerobacteraceae</taxon>
        <taxon>Caldanaerobius</taxon>
    </lineage>
</organism>
<protein>
    <submittedName>
        <fullName evidence="1">Uncharacterized protein</fullName>
    </submittedName>
</protein>
<sequence>MGVLITIDSRDDVWLNNGLTNLCRILKEIEDPRIFECSVFPDRVELNIKNDEDFIRALGRKIIADSDTYIFVRKQNDDGSIDWTKKDYVCIQYGSKVNGRNVLKEKAYTLEGIQELLKAVLVQYGATSGKKLKKDVCILCGQEYLYQKRWDKLKQAVYPFITRNKSMAGVRSNIEAENAPKTRPEYYDNVCPMCYLIGVLEWCDPTHIFLYKGDRSFLFIPELSRLDSLFEFKEKYRHSLDPDRFTSSVRIIIKSGEEEKEGYTQGGSSLMLAFLEKALSQEYKAERISRFKTRVEYFRNWLMLQIPSGNMRDIKPREIGIDQEVIDVIAECIEKSIKIYTSFINNLSVVESASQAPKYDMAEDLKERCSEAFLSNDYDAFAKALAPRGKHMVRFYKDAYDNLNDFVYIWRWKRMKLSEDDLKVVQQVARIIARVAEDHSNLLFKLDKVRNLTDLLDLLREVGRRYTFLEDREYLNAASLAKIAELLVSRDWSIQEFNDFKNTLAVFSYAYTGQNQYFAKANK</sequence>
<name>A0A1M4SKT0_9THEO</name>
<dbReference type="STRING" id="1121256.SAMN02746089_00065"/>
<reference evidence="1 2" key="1">
    <citation type="submission" date="2016-11" db="EMBL/GenBank/DDBJ databases">
        <authorList>
            <person name="Jaros S."/>
            <person name="Januszkiewicz K."/>
            <person name="Wedrychowicz H."/>
        </authorList>
    </citation>
    <scope>NUCLEOTIDE SEQUENCE [LARGE SCALE GENOMIC DNA]</scope>
    <source>
        <strain evidence="1 2">DSM 17918</strain>
    </source>
</reference>
<gene>
    <name evidence="1" type="ORF">SAMN02746089_00065</name>
</gene>